<proteinExistence type="predicted"/>
<sequence length="89" mass="9682">MGFDAATSLTAAGENKVASASTVARKQGTISLTNHCWKIHGTRLVDSRIIRHGCHFHLTNCAMEAIAATSTLSQKIPTNHRHSLYILHC</sequence>
<name>Q69PU7_ORYSJ</name>
<evidence type="ECO:0000313" key="1">
    <source>
        <dbReference type="EMBL" id="BAD31486.1"/>
    </source>
</evidence>
<dbReference type="EMBL" id="AP005475">
    <property type="protein sequence ID" value="BAD31486.1"/>
    <property type="molecule type" value="Genomic_DNA"/>
</dbReference>
<gene>
    <name evidence="1" type="primary">OSJNBa0091L05.17</name>
</gene>
<dbReference type="AlphaFoldDB" id="Q69PU7"/>
<protein>
    <submittedName>
        <fullName evidence="1">Uncharacterized protein</fullName>
    </submittedName>
</protein>
<accession>Q69PU7</accession>
<organism evidence="1 2">
    <name type="scientific">Oryza sativa subsp. japonica</name>
    <name type="common">Rice</name>
    <dbReference type="NCBI Taxonomy" id="39947"/>
    <lineage>
        <taxon>Eukaryota</taxon>
        <taxon>Viridiplantae</taxon>
        <taxon>Streptophyta</taxon>
        <taxon>Embryophyta</taxon>
        <taxon>Tracheophyta</taxon>
        <taxon>Spermatophyta</taxon>
        <taxon>Magnoliopsida</taxon>
        <taxon>Liliopsida</taxon>
        <taxon>Poales</taxon>
        <taxon>Poaceae</taxon>
        <taxon>BOP clade</taxon>
        <taxon>Oryzoideae</taxon>
        <taxon>Oryzeae</taxon>
        <taxon>Oryzinae</taxon>
        <taxon>Oryza</taxon>
        <taxon>Oryza sativa</taxon>
    </lineage>
</organism>
<dbReference type="Proteomes" id="UP000000763">
    <property type="component" value="Chromosome 7"/>
</dbReference>
<evidence type="ECO:0000313" key="2">
    <source>
        <dbReference type="Proteomes" id="UP000000763"/>
    </source>
</evidence>
<reference evidence="2" key="1">
    <citation type="journal article" date="2005" name="Nature">
        <title>The map-based sequence of the rice genome.</title>
        <authorList>
            <consortium name="International rice genome sequencing project (IRGSP)"/>
            <person name="Matsumoto T."/>
            <person name="Wu J."/>
            <person name="Kanamori H."/>
            <person name="Katayose Y."/>
            <person name="Fujisawa M."/>
            <person name="Namiki N."/>
            <person name="Mizuno H."/>
            <person name="Yamamoto K."/>
            <person name="Antonio B.A."/>
            <person name="Baba T."/>
            <person name="Sakata K."/>
            <person name="Nagamura Y."/>
            <person name="Aoki H."/>
            <person name="Arikawa K."/>
            <person name="Arita K."/>
            <person name="Bito T."/>
            <person name="Chiden Y."/>
            <person name="Fujitsuka N."/>
            <person name="Fukunaka R."/>
            <person name="Hamada M."/>
            <person name="Harada C."/>
            <person name="Hayashi A."/>
            <person name="Hijishita S."/>
            <person name="Honda M."/>
            <person name="Hosokawa S."/>
            <person name="Ichikawa Y."/>
            <person name="Idonuma A."/>
            <person name="Iijima M."/>
            <person name="Ikeda M."/>
            <person name="Ikeno M."/>
            <person name="Ito K."/>
            <person name="Ito S."/>
            <person name="Ito T."/>
            <person name="Ito Y."/>
            <person name="Ito Y."/>
            <person name="Iwabuchi A."/>
            <person name="Kamiya K."/>
            <person name="Karasawa W."/>
            <person name="Kurita K."/>
            <person name="Katagiri S."/>
            <person name="Kikuta A."/>
            <person name="Kobayashi H."/>
            <person name="Kobayashi N."/>
            <person name="Machita K."/>
            <person name="Maehara T."/>
            <person name="Masukawa M."/>
            <person name="Mizubayashi T."/>
            <person name="Mukai Y."/>
            <person name="Nagasaki H."/>
            <person name="Nagata Y."/>
            <person name="Naito S."/>
            <person name="Nakashima M."/>
            <person name="Nakama Y."/>
            <person name="Nakamichi Y."/>
            <person name="Nakamura M."/>
            <person name="Meguro A."/>
            <person name="Negishi M."/>
            <person name="Ohta I."/>
            <person name="Ohta T."/>
            <person name="Okamoto M."/>
            <person name="Ono N."/>
            <person name="Saji S."/>
            <person name="Sakaguchi M."/>
            <person name="Sakai K."/>
            <person name="Shibata M."/>
            <person name="Shimokawa T."/>
            <person name="Song J."/>
            <person name="Takazaki Y."/>
            <person name="Terasawa K."/>
            <person name="Tsugane M."/>
            <person name="Tsuji K."/>
            <person name="Ueda S."/>
            <person name="Waki K."/>
            <person name="Yamagata H."/>
            <person name="Yamamoto M."/>
            <person name="Yamamoto S."/>
            <person name="Yamane H."/>
            <person name="Yoshiki S."/>
            <person name="Yoshihara R."/>
            <person name="Yukawa K."/>
            <person name="Zhong H."/>
            <person name="Yano M."/>
            <person name="Yuan Q."/>
            <person name="Ouyang S."/>
            <person name="Liu J."/>
            <person name="Jones K.M."/>
            <person name="Gansberger K."/>
            <person name="Moffat K."/>
            <person name="Hill J."/>
            <person name="Bera J."/>
            <person name="Fadrosh D."/>
            <person name="Jin S."/>
            <person name="Johri S."/>
            <person name="Kim M."/>
            <person name="Overton L."/>
            <person name="Reardon M."/>
            <person name="Tsitrin T."/>
            <person name="Vuong H."/>
            <person name="Weaver B."/>
            <person name="Ciecko A."/>
            <person name="Tallon L."/>
            <person name="Jackson J."/>
            <person name="Pai G."/>
            <person name="Aken S.V."/>
            <person name="Utterback T."/>
            <person name="Reidmuller S."/>
            <person name="Feldblyum T."/>
            <person name="Hsiao J."/>
            <person name="Zismann V."/>
            <person name="Iobst S."/>
            <person name="de Vazeille A.R."/>
            <person name="Buell C.R."/>
            <person name="Ying K."/>
            <person name="Li Y."/>
            <person name="Lu T."/>
            <person name="Huang Y."/>
            <person name="Zhao Q."/>
            <person name="Feng Q."/>
            <person name="Zhang L."/>
            <person name="Zhu J."/>
            <person name="Weng Q."/>
            <person name="Mu J."/>
            <person name="Lu Y."/>
            <person name="Fan D."/>
            <person name="Liu Y."/>
            <person name="Guan J."/>
            <person name="Zhang Y."/>
            <person name="Yu S."/>
            <person name="Liu X."/>
            <person name="Zhang Y."/>
            <person name="Hong G."/>
            <person name="Han B."/>
            <person name="Choisne N."/>
            <person name="Demange N."/>
            <person name="Orjeda G."/>
            <person name="Samain S."/>
            <person name="Cattolico L."/>
            <person name="Pelletier E."/>
            <person name="Couloux A."/>
            <person name="Segurens B."/>
            <person name="Wincker P."/>
            <person name="D'Hont A."/>
            <person name="Scarpelli C."/>
            <person name="Weissenbach J."/>
            <person name="Salanoubat M."/>
            <person name="Quetier F."/>
            <person name="Yu Y."/>
            <person name="Kim H.R."/>
            <person name="Rambo T."/>
            <person name="Currie J."/>
            <person name="Collura K."/>
            <person name="Luo M."/>
            <person name="Yang T."/>
            <person name="Ammiraju J.S.S."/>
            <person name="Engler F."/>
            <person name="Soderlund C."/>
            <person name="Wing R.A."/>
            <person name="Palmer L.E."/>
            <person name="de la Bastide M."/>
            <person name="Spiegel L."/>
            <person name="Nascimento L."/>
            <person name="Zutavern T."/>
            <person name="O'Shaughnessy A."/>
            <person name="Dike S."/>
            <person name="Dedhia N."/>
            <person name="Preston R."/>
            <person name="Balija V."/>
            <person name="McCombie W.R."/>
            <person name="Chow T."/>
            <person name="Chen H."/>
            <person name="Chung M."/>
            <person name="Chen C."/>
            <person name="Shaw J."/>
            <person name="Wu H."/>
            <person name="Hsiao K."/>
            <person name="Chao Y."/>
            <person name="Chu M."/>
            <person name="Cheng C."/>
            <person name="Hour A."/>
            <person name="Lee P."/>
            <person name="Lin S."/>
            <person name="Lin Y."/>
            <person name="Liou J."/>
            <person name="Liu S."/>
            <person name="Hsing Y."/>
            <person name="Raghuvanshi S."/>
            <person name="Mohanty A."/>
            <person name="Bharti A.K."/>
            <person name="Gaur A."/>
            <person name="Gupta V."/>
            <person name="Kumar D."/>
            <person name="Ravi V."/>
            <person name="Vij S."/>
            <person name="Kapur A."/>
            <person name="Khurana P."/>
            <person name="Khurana P."/>
            <person name="Khurana J.P."/>
            <person name="Tyagi A.K."/>
            <person name="Gaikwad K."/>
            <person name="Singh A."/>
            <person name="Dalal V."/>
            <person name="Srivastava S."/>
            <person name="Dixit A."/>
            <person name="Pal A.K."/>
            <person name="Ghazi I.A."/>
            <person name="Yadav M."/>
            <person name="Pandit A."/>
            <person name="Bhargava A."/>
            <person name="Sureshbabu K."/>
            <person name="Batra K."/>
            <person name="Sharma T.R."/>
            <person name="Mohapatra T."/>
            <person name="Singh N.K."/>
            <person name="Messing J."/>
            <person name="Nelson A.B."/>
            <person name="Fuks G."/>
            <person name="Kavchok S."/>
            <person name="Keizer G."/>
            <person name="Linton E."/>
            <person name="Llaca V."/>
            <person name="Song R."/>
            <person name="Tanyolac B."/>
            <person name="Young S."/>
            <person name="Ho-Il K."/>
            <person name="Hahn J.H."/>
            <person name="Sangsakoo G."/>
            <person name="Vanavichit A."/>
            <person name="de Mattos Luiz.A.T."/>
            <person name="Zimmer P.D."/>
            <person name="Malone G."/>
            <person name="Dellagostin O."/>
            <person name="de Oliveira A.C."/>
            <person name="Bevan M."/>
            <person name="Bancroft I."/>
            <person name="Minx P."/>
            <person name="Cordum H."/>
            <person name="Wilson R."/>
            <person name="Cheng Z."/>
            <person name="Jin W."/>
            <person name="Jiang J."/>
            <person name="Leong S.A."/>
            <person name="Iwama H."/>
            <person name="Gojobori T."/>
            <person name="Itoh T."/>
            <person name="Niimura Y."/>
            <person name="Fujii Y."/>
            <person name="Habara T."/>
            <person name="Sakai H."/>
            <person name="Sato Y."/>
            <person name="Wilson G."/>
            <person name="Kumar K."/>
            <person name="McCouch S."/>
            <person name="Juretic N."/>
            <person name="Hoen D."/>
            <person name="Wright S."/>
            <person name="Bruskiewich R."/>
            <person name="Bureau T."/>
            <person name="Miyao A."/>
            <person name="Hirochika H."/>
            <person name="Nishikawa T."/>
            <person name="Kadowaki K."/>
            <person name="Sugiura M."/>
            <person name="Burr B."/>
            <person name="Sasaki T."/>
        </authorList>
    </citation>
    <scope>NUCLEOTIDE SEQUENCE [LARGE SCALE GENOMIC DNA]</scope>
    <source>
        <strain evidence="2">cv. Nipponbare</strain>
    </source>
</reference>
<reference evidence="2" key="2">
    <citation type="journal article" date="2008" name="Nucleic Acids Res.">
        <title>The rice annotation project database (RAP-DB): 2008 update.</title>
        <authorList>
            <consortium name="The rice annotation project (RAP)"/>
        </authorList>
    </citation>
    <scope>GENOME REANNOTATION</scope>
    <source>
        <strain evidence="2">cv. Nipponbare</strain>
    </source>
</reference>